<protein>
    <submittedName>
        <fullName evidence="4">DNA polymerase-3 subunit epsilon</fullName>
    </submittedName>
</protein>
<comment type="function">
    <text evidence="1">DNA polymerase III is a complex, multichain enzyme responsible for most of the replicative synthesis in bacteria. The epsilon subunit contain the editing function and is a proofreading 3'-5' exonuclease.</text>
</comment>
<dbReference type="InterPro" id="IPR013520">
    <property type="entry name" value="Ribonucl_H"/>
</dbReference>
<dbReference type="PANTHER" id="PTHR30231:SF41">
    <property type="entry name" value="DNA POLYMERASE III SUBUNIT EPSILON"/>
    <property type="match status" value="1"/>
</dbReference>
<dbReference type="GO" id="GO:0045004">
    <property type="term" value="P:DNA replication proofreading"/>
    <property type="evidence" value="ECO:0007669"/>
    <property type="project" value="TreeGrafter"/>
</dbReference>
<sequence length="456" mass="51945">MYTILDIETTGGKYNEEGITEIAIHKFDGHQVVDQFISLVNPEKEIQPFVVNLTGISNKMLTTAPKFYEVAKRIIEITEDTVLVAHNAQFDYRILRTEFRRLGYNFERKTICTVELAQKLLPEADSYSLGKLVRSLGIPVSDRHRANGDALATLKLFKLLLSKDVDKTIIKSIMKAETLGELSPRQLDIIEELPSEVGVFYMHNKDGEIILLNKSNNIKKRVNQYFTNSGNRARRIQKETKRVTFDKTGNELIALLKENEELVRNKPRYNSHSKKKLFSVGVYVIPNENGYLQLRAEKINNSIHQRIATFNSIIAAENFLYALRDEFNLCNKLNGLSQAKTHCANYSEEKCLGACIKKESADSYNERVNQAVTKYSLEGKNIALIDKGRVLGEKSVILIKNGIFKGLGFCDLNYQINNLPILETIITPMNGNENTAHIIQSYLRKRKVHKIMDLNL</sequence>
<dbReference type="OrthoDB" id="9803913at2"/>
<name>A0A1W2BSA4_9FLAO</name>
<dbReference type="Proteomes" id="UP000192360">
    <property type="component" value="Unassembled WGS sequence"/>
</dbReference>
<dbReference type="Gene3D" id="3.30.420.10">
    <property type="entry name" value="Ribonuclease H-like superfamily/Ribonuclease H"/>
    <property type="match status" value="1"/>
</dbReference>
<dbReference type="CDD" id="cd10434">
    <property type="entry name" value="GIY-YIG_UvrC_Cho"/>
    <property type="match status" value="1"/>
</dbReference>
<dbReference type="GO" id="GO:0008408">
    <property type="term" value="F:3'-5' exonuclease activity"/>
    <property type="evidence" value="ECO:0007669"/>
    <property type="project" value="TreeGrafter"/>
</dbReference>
<evidence type="ECO:0000313" key="4">
    <source>
        <dbReference type="EMBL" id="SMC75614.1"/>
    </source>
</evidence>
<dbReference type="NCBIfam" id="TIGR00573">
    <property type="entry name" value="dnaq"/>
    <property type="match status" value="1"/>
</dbReference>
<dbReference type="InterPro" id="IPR036397">
    <property type="entry name" value="RNaseH_sf"/>
</dbReference>
<dbReference type="CDD" id="cd06127">
    <property type="entry name" value="DEDDh"/>
    <property type="match status" value="1"/>
</dbReference>
<evidence type="ECO:0000256" key="1">
    <source>
        <dbReference type="ARBA" id="ARBA00025483"/>
    </source>
</evidence>
<evidence type="ECO:0000256" key="2">
    <source>
        <dbReference type="ARBA" id="ARBA00026073"/>
    </source>
</evidence>
<dbReference type="EMBL" id="FWXO01000004">
    <property type="protein sequence ID" value="SMC75614.1"/>
    <property type="molecule type" value="Genomic_DNA"/>
</dbReference>
<gene>
    <name evidence="4" type="ORF">SAMN05660703_2653</name>
</gene>
<dbReference type="AlphaFoldDB" id="A0A1W2BSA4"/>
<dbReference type="InterPro" id="IPR006054">
    <property type="entry name" value="DnaQ"/>
</dbReference>
<dbReference type="GO" id="GO:0003677">
    <property type="term" value="F:DNA binding"/>
    <property type="evidence" value="ECO:0007669"/>
    <property type="project" value="InterPro"/>
</dbReference>
<dbReference type="GO" id="GO:0005829">
    <property type="term" value="C:cytosol"/>
    <property type="evidence" value="ECO:0007669"/>
    <property type="project" value="TreeGrafter"/>
</dbReference>
<dbReference type="InterPro" id="IPR035901">
    <property type="entry name" value="GIY-YIG_endonuc_sf"/>
</dbReference>
<accession>A0A1W2BSA4</accession>
<evidence type="ECO:0000259" key="3">
    <source>
        <dbReference type="PROSITE" id="PS50164"/>
    </source>
</evidence>
<dbReference type="InterPro" id="IPR012337">
    <property type="entry name" value="RNaseH-like_sf"/>
</dbReference>
<comment type="subunit">
    <text evidence="2">DNA polymerase III contains a core (composed of alpha, epsilon and theta chains) that associates with a tau subunit. This core dimerizes to form the POLIII' complex. PolIII' associates with the gamma complex (composed of gamma, delta, delta', psi and chi chains) and with the beta chain to form the complete DNA polymerase III complex.</text>
</comment>
<dbReference type="SMART" id="SM00479">
    <property type="entry name" value="EXOIII"/>
    <property type="match status" value="1"/>
</dbReference>
<dbReference type="RefSeq" id="WP_084062028.1">
    <property type="nucleotide sequence ID" value="NZ_FWXO01000004.1"/>
</dbReference>
<reference evidence="4 5" key="1">
    <citation type="submission" date="2017-04" db="EMBL/GenBank/DDBJ databases">
        <authorList>
            <person name="Afonso C.L."/>
            <person name="Miller P.J."/>
            <person name="Scott M.A."/>
            <person name="Spackman E."/>
            <person name="Goraichik I."/>
            <person name="Dimitrov K.M."/>
            <person name="Suarez D.L."/>
            <person name="Swayne D.E."/>
        </authorList>
    </citation>
    <scope>NUCLEOTIDE SEQUENCE [LARGE SCALE GENOMIC DNA]</scope>
    <source>
        <strain evidence="4 5">DSM 21164</strain>
    </source>
</reference>
<organism evidence="4 5">
    <name type="scientific">Cellulophaga tyrosinoxydans</name>
    <dbReference type="NCBI Taxonomy" id="504486"/>
    <lineage>
        <taxon>Bacteria</taxon>
        <taxon>Pseudomonadati</taxon>
        <taxon>Bacteroidota</taxon>
        <taxon>Flavobacteriia</taxon>
        <taxon>Flavobacteriales</taxon>
        <taxon>Flavobacteriaceae</taxon>
        <taxon>Cellulophaga</taxon>
    </lineage>
</organism>
<dbReference type="GO" id="GO:0006289">
    <property type="term" value="P:nucleotide-excision repair"/>
    <property type="evidence" value="ECO:0007669"/>
    <property type="project" value="InterPro"/>
</dbReference>
<evidence type="ECO:0000313" key="5">
    <source>
        <dbReference type="Proteomes" id="UP000192360"/>
    </source>
</evidence>
<dbReference type="GO" id="GO:0003887">
    <property type="term" value="F:DNA-directed DNA polymerase activity"/>
    <property type="evidence" value="ECO:0007669"/>
    <property type="project" value="InterPro"/>
</dbReference>
<dbReference type="STRING" id="504486.SAMN05660703_2653"/>
<keyword evidence="5" id="KW-1185">Reference proteome</keyword>
<dbReference type="SUPFAM" id="SSF82771">
    <property type="entry name" value="GIY-YIG endonuclease"/>
    <property type="match status" value="1"/>
</dbReference>
<dbReference type="InterPro" id="IPR000305">
    <property type="entry name" value="GIY-YIG_endonuc"/>
</dbReference>
<dbReference type="Gene3D" id="3.40.1440.10">
    <property type="entry name" value="GIY-YIG endonuclease"/>
    <property type="match status" value="1"/>
</dbReference>
<dbReference type="Pfam" id="PF00929">
    <property type="entry name" value="RNase_T"/>
    <property type="match status" value="1"/>
</dbReference>
<dbReference type="FunFam" id="3.30.420.10:FF:000045">
    <property type="entry name" value="3'-5' exonuclease DinG"/>
    <property type="match status" value="1"/>
</dbReference>
<proteinExistence type="predicted"/>
<dbReference type="SUPFAM" id="SSF53098">
    <property type="entry name" value="Ribonuclease H-like"/>
    <property type="match status" value="1"/>
</dbReference>
<feature type="domain" description="GIY-YIG" evidence="3">
    <location>
        <begin position="195"/>
        <end position="271"/>
    </location>
</feature>
<dbReference type="PROSITE" id="PS50164">
    <property type="entry name" value="GIY_YIG"/>
    <property type="match status" value="1"/>
</dbReference>
<dbReference type="PANTHER" id="PTHR30231">
    <property type="entry name" value="DNA POLYMERASE III SUBUNIT EPSILON"/>
    <property type="match status" value="1"/>
</dbReference>
<dbReference type="InterPro" id="IPR047296">
    <property type="entry name" value="GIY-YIG_UvrC_Cho"/>
</dbReference>